<feature type="signal peptide" evidence="1">
    <location>
        <begin position="1"/>
        <end position="21"/>
    </location>
</feature>
<dbReference type="OrthoDB" id="3939135at2759"/>
<name>A0A8E2EQ14_9PEZI</name>
<protein>
    <submittedName>
        <fullName evidence="2">Uncharacterized protein</fullName>
    </submittedName>
</protein>
<evidence type="ECO:0000313" key="3">
    <source>
        <dbReference type="Proteomes" id="UP000250140"/>
    </source>
</evidence>
<organism evidence="2 3">
    <name type="scientific">Glonium stellatum</name>
    <dbReference type="NCBI Taxonomy" id="574774"/>
    <lineage>
        <taxon>Eukaryota</taxon>
        <taxon>Fungi</taxon>
        <taxon>Dikarya</taxon>
        <taxon>Ascomycota</taxon>
        <taxon>Pezizomycotina</taxon>
        <taxon>Dothideomycetes</taxon>
        <taxon>Pleosporomycetidae</taxon>
        <taxon>Gloniales</taxon>
        <taxon>Gloniaceae</taxon>
        <taxon>Glonium</taxon>
    </lineage>
</organism>
<proteinExistence type="predicted"/>
<dbReference type="EMBL" id="KV750979">
    <property type="protein sequence ID" value="OCL02263.1"/>
    <property type="molecule type" value="Genomic_DNA"/>
</dbReference>
<sequence length="164" mass="18069">MIMLAALTLLFDLSHLYSASANQFGSFISPAAADGQPDRVYTNDIIWPLESSQLIVWENECSNIDLVLWQQDSSLGGMTIMPPTTEAPKNYTWTVNTPGFDLTTSDVFFFWISCLDSNNQLISTDGQQAWFTSHYFNITQAEGASPTSSITQSFFGVAILSTTA</sequence>
<dbReference type="AlphaFoldDB" id="A0A8E2EQ14"/>
<feature type="chain" id="PRO_5034754685" evidence="1">
    <location>
        <begin position="22"/>
        <end position="164"/>
    </location>
</feature>
<evidence type="ECO:0000256" key="1">
    <source>
        <dbReference type="SAM" id="SignalP"/>
    </source>
</evidence>
<keyword evidence="3" id="KW-1185">Reference proteome</keyword>
<reference evidence="2 3" key="1">
    <citation type="journal article" date="2016" name="Nat. Commun.">
        <title>Ectomycorrhizal ecology is imprinted in the genome of the dominant symbiotic fungus Cenococcum geophilum.</title>
        <authorList>
            <consortium name="DOE Joint Genome Institute"/>
            <person name="Peter M."/>
            <person name="Kohler A."/>
            <person name="Ohm R.A."/>
            <person name="Kuo A."/>
            <person name="Krutzmann J."/>
            <person name="Morin E."/>
            <person name="Arend M."/>
            <person name="Barry K.W."/>
            <person name="Binder M."/>
            <person name="Choi C."/>
            <person name="Clum A."/>
            <person name="Copeland A."/>
            <person name="Grisel N."/>
            <person name="Haridas S."/>
            <person name="Kipfer T."/>
            <person name="LaButti K."/>
            <person name="Lindquist E."/>
            <person name="Lipzen A."/>
            <person name="Maire R."/>
            <person name="Meier B."/>
            <person name="Mihaltcheva S."/>
            <person name="Molinier V."/>
            <person name="Murat C."/>
            <person name="Poggeler S."/>
            <person name="Quandt C.A."/>
            <person name="Sperisen C."/>
            <person name="Tritt A."/>
            <person name="Tisserant E."/>
            <person name="Crous P.W."/>
            <person name="Henrissat B."/>
            <person name="Nehls U."/>
            <person name="Egli S."/>
            <person name="Spatafora J.W."/>
            <person name="Grigoriev I.V."/>
            <person name="Martin F.M."/>
        </authorList>
    </citation>
    <scope>NUCLEOTIDE SEQUENCE [LARGE SCALE GENOMIC DNA]</scope>
    <source>
        <strain evidence="2 3">CBS 207.34</strain>
    </source>
</reference>
<accession>A0A8E2EQ14</accession>
<evidence type="ECO:0000313" key="2">
    <source>
        <dbReference type="EMBL" id="OCL02263.1"/>
    </source>
</evidence>
<keyword evidence="1" id="KW-0732">Signal</keyword>
<gene>
    <name evidence="2" type="ORF">AOQ84DRAFT_229397</name>
</gene>
<dbReference type="Proteomes" id="UP000250140">
    <property type="component" value="Unassembled WGS sequence"/>
</dbReference>